<proteinExistence type="predicted"/>
<comment type="caution">
    <text evidence="1">The sequence shown here is derived from an EMBL/GenBank/DDBJ whole genome shotgun (WGS) entry which is preliminary data.</text>
</comment>
<protein>
    <recommendedName>
        <fullName evidence="3">Phage gp6-like head-tail connector protein</fullName>
    </recommendedName>
</protein>
<evidence type="ECO:0008006" key="3">
    <source>
        <dbReference type="Google" id="ProtNLM"/>
    </source>
</evidence>
<evidence type="ECO:0000313" key="2">
    <source>
        <dbReference type="Proteomes" id="UP001430755"/>
    </source>
</evidence>
<sequence>MAAISLKDMVRARISVTWSDPATDARIDDAIIPAAEAAIRQKVGIPDGAGFEFGAPGSEAETMLLLAHCYYQWNNAEDEFDGNYGHEIAQARIRWEVLQNAQAEEAPAGL</sequence>
<reference evidence="1" key="1">
    <citation type="submission" date="2021-11" db="EMBL/GenBank/DDBJ databases">
        <title>A Novel Adlercreutzia Species, isolated from a Allomyrina dichotoma larva feces.</title>
        <authorList>
            <person name="Suh M.K."/>
        </authorList>
    </citation>
    <scope>NUCLEOTIDE SEQUENCE</scope>
    <source>
        <strain evidence="1">JBNU-10</strain>
    </source>
</reference>
<dbReference type="Proteomes" id="UP001430755">
    <property type="component" value="Unassembled WGS sequence"/>
</dbReference>
<dbReference type="RefSeq" id="WP_242163746.1">
    <property type="nucleotide sequence ID" value="NZ_JAJMLW010000001.1"/>
</dbReference>
<name>A0ABS9WF68_9ACTN</name>
<organism evidence="1 2">
    <name type="scientific">Adlercreutzia faecimuris</name>
    <dbReference type="NCBI Taxonomy" id="2897341"/>
    <lineage>
        <taxon>Bacteria</taxon>
        <taxon>Bacillati</taxon>
        <taxon>Actinomycetota</taxon>
        <taxon>Coriobacteriia</taxon>
        <taxon>Eggerthellales</taxon>
        <taxon>Eggerthellaceae</taxon>
        <taxon>Adlercreutzia</taxon>
    </lineage>
</organism>
<dbReference type="EMBL" id="JAJMLW010000001">
    <property type="protein sequence ID" value="MCI2241513.1"/>
    <property type="molecule type" value="Genomic_DNA"/>
</dbReference>
<gene>
    <name evidence="1" type="ORF">LPT13_03990</name>
</gene>
<evidence type="ECO:0000313" key="1">
    <source>
        <dbReference type="EMBL" id="MCI2241513.1"/>
    </source>
</evidence>
<keyword evidence="2" id="KW-1185">Reference proteome</keyword>
<accession>A0ABS9WF68</accession>